<evidence type="ECO:0000256" key="5">
    <source>
        <dbReference type="ARBA" id="ARBA00023157"/>
    </source>
</evidence>
<evidence type="ECO:0000256" key="6">
    <source>
        <dbReference type="ARBA" id="ARBA00023180"/>
    </source>
</evidence>
<accession>A0A3B5BL36</accession>
<keyword evidence="6" id="KW-0325">Glycoprotein</keyword>
<dbReference type="SMART" id="SM00741">
    <property type="entry name" value="SapB"/>
    <property type="match status" value="1"/>
</dbReference>
<dbReference type="InterPro" id="IPR008139">
    <property type="entry name" value="SaposinB_dom"/>
</dbReference>
<evidence type="ECO:0000256" key="2">
    <source>
        <dbReference type="ARBA" id="ARBA00022525"/>
    </source>
</evidence>
<dbReference type="GO" id="GO:0016020">
    <property type="term" value="C:membrane"/>
    <property type="evidence" value="ECO:0007669"/>
    <property type="project" value="GOC"/>
</dbReference>
<dbReference type="STRING" id="144197.ENSSPAP00000028857"/>
<dbReference type="InterPro" id="IPR051428">
    <property type="entry name" value="Sphingo_Act-Surfact_Prot"/>
</dbReference>
<dbReference type="GeneTree" id="ENSGT00940000177137"/>
<keyword evidence="5" id="KW-1015">Disulfide bond</keyword>
<keyword evidence="2" id="KW-0964">Secreted</keyword>
<dbReference type="InterPro" id="IPR011001">
    <property type="entry name" value="Saposin-like"/>
</dbReference>
<dbReference type="AlphaFoldDB" id="A0A3B5BL36"/>
<dbReference type="InterPro" id="IPR007856">
    <property type="entry name" value="SapB_1"/>
</dbReference>
<dbReference type="Pfam" id="PF03489">
    <property type="entry name" value="SapB_2"/>
    <property type="match status" value="1"/>
</dbReference>
<dbReference type="Ensembl" id="ENSSPAT00000029323.1">
    <property type="protein sequence ID" value="ENSSPAP00000028857.1"/>
    <property type="gene ID" value="ENSSPAG00000021721.1"/>
</dbReference>
<keyword evidence="4" id="KW-0677">Repeat</keyword>
<dbReference type="InterPro" id="IPR008373">
    <property type="entry name" value="Saposin"/>
</dbReference>
<dbReference type="Pfam" id="PF05184">
    <property type="entry name" value="SapB_1"/>
    <property type="match status" value="1"/>
</dbReference>
<dbReference type="GO" id="GO:0006665">
    <property type="term" value="P:sphingolipid metabolic process"/>
    <property type="evidence" value="ECO:0007669"/>
    <property type="project" value="InterPro"/>
</dbReference>
<evidence type="ECO:0000259" key="7">
    <source>
        <dbReference type="PROSITE" id="PS50015"/>
    </source>
</evidence>
<name>A0A3B5BL36_9TELE</name>
<keyword evidence="3" id="KW-0732">Signal</keyword>
<dbReference type="Gene3D" id="1.10.225.10">
    <property type="entry name" value="Saposin-like"/>
    <property type="match status" value="1"/>
</dbReference>
<dbReference type="PROSITE" id="PS50015">
    <property type="entry name" value="SAP_B"/>
    <property type="match status" value="1"/>
</dbReference>
<evidence type="ECO:0000313" key="8">
    <source>
        <dbReference type="Ensembl" id="ENSSPAP00000028857.1"/>
    </source>
</evidence>
<reference evidence="8" key="1">
    <citation type="submission" date="2023-09" db="UniProtKB">
        <authorList>
            <consortium name="Ensembl"/>
        </authorList>
    </citation>
    <scope>IDENTIFICATION</scope>
</reference>
<evidence type="ECO:0000256" key="1">
    <source>
        <dbReference type="ARBA" id="ARBA00004613"/>
    </source>
</evidence>
<comment type="subcellular location">
    <subcellularLocation>
        <location evidence="1">Secreted</location>
    </subcellularLocation>
</comment>
<dbReference type="PRINTS" id="PR01797">
    <property type="entry name" value="SAPOSIN"/>
</dbReference>
<sequence length="95" mass="10352">PATTCAFCIFLVKTLEDLLPKERTEGAVIKLLEEICHILPSTYRNQCEAVVDKFSKTVLDAILSYATPQTICALIHLCKGQEAPLVGQSASSCCH</sequence>
<dbReference type="PANTHER" id="PTHR11480">
    <property type="entry name" value="SAPOSIN-RELATED"/>
    <property type="match status" value="1"/>
</dbReference>
<proteinExistence type="predicted"/>
<dbReference type="GO" id="GO:0005576">
    <property type="term" value="C:extracellular region"/>
    <property type="evidence" value="ECO:0007669"/>
    <property type="project" value="UniProtKB-SubCell"/>
</dbReference>
<protein>
    <recommendedName>
        <fullName evidence="7">Saposin B-type domain-containing protein</fullName>
    </recommendedName>
</protein>
<dbReference type="InterPro" id="IPR008138">
    <property type="entry name" value="SapB_2"/>
</dbReference>
<feature type="domain" description="Saposin B-type" evidence="7">
    <location>
        <begin position="1"/>
        <end position="82"/>
    </location>
</feature>
<dbReference type="FunFam" id="1.10.225.10:FF:000002">
    <property type="entry name" value="prosaposin isoform X2"/>
    <property type="match status" value="1"/>
</dbReference>
<dbReference type="PANTHER" id="PTHR11480:SF99">
    <property type="entry name" value="SURFACTANT PROTEIN BB"/>
    <property type="match status" value="1"/>
</dbReference>
<dbReference type="SUPFAM" id="SSF47862">
    <property type="entry name" value="Saposin"/>
    <property type="match status" value="1"/>
</dbReference>
<evidence type="ECO:0000256" key="3">
    <source>
        <dbReference type="ARBA" id="ARBA00022729"/>
    </source>
</evidence>
<dbReference type="GO" id="GO:0005764">
    <property type="term" value="C:lysosome"/>
    <property type="evidence" value="ECO:0007669"/>
    <property type="project" value="InterPro"/>
</dbReference>
<organism evidence="8">
    <name type="scientific">Stegastes partitus</name>
    <name type="common">bicolor damselfish</name>
    <dbReference type="NCBI Taxonomy" id="144197"/>
    <lineage>
        <taxon>Eukaryota</taxon>
        <taxon>Metazoa</taxon>
        <taxon>Chordata</taxon>
        <taxon>Craniata</taxon>
        <taxon>Vertebrata</taxon>
        <taxon>Euteleostomi</taxon>
        <taxon>Actinopterygii</taxon>
        <taxon>Neopterygii</taxon>
        <taxon>Teleostei</taxon>
        <taxon>Neoteleostei</taxon>
        <taxon>Acanthomorphata</taxon>
        <taxon>Ovalentaria</taxon>
        <taxon>Pomacentridae</taxon>
        <taxon>Stegastes</taxon>
    </lineage>
</organism>
<evidence type="ECO:0000256" key="4">
    <source>
        <dbReference type="ARBA" id="ARBA00022737"/>
    </source>
</evidence>